<evidence type="ECO:0000256" key="4">
    <source>
        <dbReference type="ARBA" id="ARBA00023002"/>
    </source>
</evidence>
<reference evidence="8" key="2">
    <citation type="submission" date="2020-11" db="EMBL/GenBank/DDBJ databases">
        <authorList>
            <consortium name="DOE Joint Genome Institute"/>
            <person name="Kuo A."/>
            <person name="Miyauchi S."/>
            <person name="Kiss E."/>
            <person name="Drula E."/>
            <person name="Kohler A."/>
            <person name="Sanchez-Garcia M."/>
            <person name="Andreopoulos B."/>
            <person name="Barry K.W."/>
            <person name="Bonito G."/>
            <person name="Buee M."/>
            <person name="Carver A."/>
            <person name="Chen C."/>
            <person name="Cichocki N."/>
            <person name="Clum A."/>
            <person name="Culley D."/>
            <person name="Crous P.W."/>
            <person name="Fauchery L."/>
            <person name="Girlanda M."/>
            <person name="Hayes R."/>
            <person name="Keri Z."/>
            <person name="Labutti K."/>
            <person name="Lipzen A."/>
            <person name="Lombard V."/>
            <person name="Magnuson J."/>
            <person name="Maillard F."/>
            <person name="Morin E."/>
            <person name="Murat C."/>
            <person name="Nolan M."/>
            <person name="Ohm R."/>
            <person name="Pangilinan J."/>
            <person name="Pereira M."/>
            <person name="Perotto S."/>
            <person name="Peter M."/>
            <person name="Riley R."/>
            <person name="Sitrit Y."/>
            <person name="Stielow B."/>
            <person name="Szollosi G."/>
            <person name="Zifcakova L."/>
            <person name="Stursova M."/>
            <person name="Spatafora J.W."/>
            <person name="Tedersoo L."/>
            <person name="Vaario L.-M."/>
            <person name="Yamada A."/>
            <person name="Yan M."/>
            <person name="Wang P."/>
            <person name="Xu J."/>
            <person name="Bruns T."/>
            <person name="Baldrian P."/>
            <person name="Vilgalys R."/>
            <person name="Henrissat B."/>
            <person name="Grigoriev I.V."/>
            <person name="Hibbett D."/>
            <person name="Nagy L.G."/>
            <person name="Martin F.M."/>
        </authorList>
    </citation>
    <scope>NUCLEOTIDE SEQUENCE</scope>
    <source>
        <strain evidence="8">UH-Tt-Lm1</strain>
    </source>
</reference>
<dbReference type="AlphaFoldDB" id="A0A9P6HRV6"/>
<feature type="transmembrane region" description="Helical" evidence="6">
    <location>
        <begin position="21"/>
        <end position="41"/>
    </location>
</feature>
<dbReference type="EMBL" id="WIUZ02000001">
    <property type="protein sequence ID" value="KAF9793330.1"/>
    <property type="molecule type" value="Genomic_DNA"/>
</dbReference>
<keyword evidence="9" id="KW-1185">Reference proteome</keyword>
<reference evidence="8" key="1">
    <citation type="journal article" date="2020" name="Nat. Commun.">
        <title>Large-scale genome sequencing of mycorrhizal fungi provides insights into the early evolution of symbiotic traits.</title>
        <authorList>
            <person name="Miyauchi S."/>
            <person name="Kiss E."/>
            <person name="Kuo A."/>
            <person name="Drula E."/>
            <person name="Kohler A."/>
            <person name="Sanchez-Garcia M."/>
            <person name="Morin E."/>
            <person name="Andreopoulos B."/>
            <person name="Barry K.W."/>
            <person name="Bonito G."/>
            <person name="Buee M."/>
            <person name="Carver A."/>
            <person name="Chen C."/>
            <person name="Cichocki N."/>
            <person name="Clum A."/>
            <person name="Culley D."/>
            <person name="Crous P.W."/>
            <person name="Fauchery L."/>
            <person name="Girlanda M."/>
            <person name="Hayes R.D."/>
            <person name="Keri Z."/>
            <person name="LaButti K."/>
            <person name="Lipzen A."/>
            <person name="Lombard V."/>
            <person name="Magnuson J."/>
            <person name="Maillard F."/>
            <person name="Murat C."/>
            <person name="Nolan M."/>
            <person name="Ohm R.A."/>
            <person name="Pangilinan J."/>
            <person name="Pereira M.F."/>
            <person name="Perotto S."/>
            <person name="Peter M."/>
            <person name="Pfister S."/>
            <person name="Riley R."/>
            <person name="Sitrit Y."/>
            <person name="Stielow J.B."/>
            <person name="Szollosi G."/>
            <person name="Zifcakova L."/>
            <person name="Stursova M."/>
            <person name="Spatafora J.W."/>
            <person name="Tedersoo L."/>
            <person name="Vaario L.M."/>
            <person name="Yamada A."/>
            <person name="Yan M."/>
            <person name="Wang P."/>
            <person name="Xu J."/>
            <person name="Bruns T."/>
            <person name="Baldrian P."/>
            <person name="Vilgalys R."/>
            <person name="Dunand C."/>
            <person name="Henrissat B."/>
            <person name="Grigoriev I.V."/>
            <person name="Hibbett D."/>
            <person name="Nagy L.G."/>
            <person name="Martin F.M."/>
        </authorList>
    </citation>
    <scope>NUCLEOTIDE SEQUENCE</scope>
    <source>
        <strain evidence="8">UH-Tt-Lm1</strain>
    </source>
</reference>
<evidence type="ECO:0000256" key="5">
    <source>
        <dbReference type="ARBA" id="ARBA00023033"/>
    </source>
</evidence>
<dbReference type="GO" id="GO:0071949">
    <property type="term" value="F:FAD binding"/>
    <property type="evidence" value="ECO:0007669"/>
    <property type="project" value="InterPro"/>
</dbReference>
<dbReference type="OrthoDB" id="1878542at2759"/>
<evidence type="ECO:0000259" key="7">
    <source>
        <dbReference type="Pfam" id="PF01494"/>
    </source>
</evidence>
<keyword evidence="6" id="KW-0812">Transmembrane</keyword>
<name>A0A9P6HRV6_9AGAM</name>
<evidence type="ECO:0000313" key="9">
    <source>
        <dbReference type="Proteomes" id="UP000736335"/>
    </source>
</evidence>
<dbReference type="InterPro" id="IPR036188">
    <property type="entry name" value="FAD/NAD-bd_sf"/>
</dbReference>
<keyword evidence="2" id="KW-0285">Flavoprotein</keyword>
<dbReference type="InterPro" id="IPR050493">
    <property type="entry name" value="FAD-dep_Monooxygenase_BioMet"/>
</dbReference>
<keyword evidence="4" id="KW-0560">Oxidoreductase</keyword>
<protein>
    <recommendedName>
        <fullName evidence="7">FAD-binding domain-containing protein</fullName>
    </recommendedName>
</protein>
<feature type="domain" description="FAD-binding" evidence="7">
    <location>
        <begin position="25"/>
        <end position="374"/>
    </location>
</feature>
<evidence type="ECO:0000256" key="6">
    <source>
        <dbReference type="SAM" id="Phobius"/>
    </source>
</evidence>
<evidence type="ECO:0000256" key="2">
    <source>
        <dbReference type="ARBA" id="ARBA00022630"/>
    </source>
</evidence>
<proteinExistence type="inferred from homology"/>
<keyword evidence="6" id="KW-1133">Transmembrane helix</keyword>
<dbReference type="GO" id="GO:0004497">
    <property type="term" value="F:monooxygenase activity"/>
    <property type="evidence" value="ECO:0007669"/>
    <property type="project" value="UniProtKB-KW"/>
</dbReference>
<evidence type="ECO:0000256" key="1">
    <source>
        <dbReference type="ARBA" id="ARBA00007992"/>
    </source>
</evidence>
<dbReference type="SUPFAM" id="SSF51905">
    <property type="entry name" value="FAD/NAD(P)-binding domain"/>
    <property type="match status" value="1"/>
</dbReference>
<sequence length="466" mass="50667">MSTSVSDAATNPKSIYGSRKAALALDVIVVGCGIGGLSAAFCLTQAGHRVTIVESSPAMGPEIGAGILSSPNCSRLLRRWGLEEGLDEVAVRGKGATMRRYSTGEQISFAKWEGVAEKEHGAPYYQIHRADLQKLLHDLVGPYVTILLDTVVVGCDPGPTAPSLTLESGKVLNGDLIVGADGLKSYIQQVVLGEPNRADPTGDAAWRALVPGSLMVQDPELREFIEDPHLTVWASPGRHLVGYPIRNGEIYNLVLLHPDDGGSVESWAATGNVEEMRNAYADHEPRVRKILGLVQSNLRFRLMDRQPLDKWTHDSGRVTLLGDACHPMLPYRAQGAAMAIEDAAVLGNLLSRISDISQLGPILKAYQYLRLERTAAAQAASRAYQRFYHLPDGPEQRGRDENLKKAMPYEVAGNTAELRRQSFANQSDGPNKAAYDKILGYDADAEVDEWWASHGDELEALVPKPC</sequence>
<dbReference type="Pfam" id="PF01494">
    <property type="entry name" value="FAD_binding_3"/>
    <property type="match status" value="1"/>
</dbReference>
<keyword evidence="3" id="KW-0274">FAD</keyword>
<comment type="similarity">
    <text evidence="1">Belongs to the paxM FAD-dependent monooxygenase family.</text>
</comment>
<gene>
    <name evidence="8" type="ORF">BJ322DRAFT_120623</name>
</gene>
<dbReference type="Proteomes" id="UP000736335">
    <property type="component" value="Unassembled WGS sequence"/>
</dbReference>
<organism evidence="8 9">
    <name type="scientific">Thelephora terrestris</name>
    <dbReference type="NCBI Taxonomy" id="56493"/>
    <lineage>
        <taxon>Eukaryota</taxon>
        <taxon>Fungi</taxon>
        <taxon>Dikarya</taxon>
        <taxon>Basidiomycota</taxon>
        <taxon>Agaricomycotina</taxon>
        <taxon>Agaricomycetes</taxon>
        <taxon>Thelephorales</taxon>
        <taxon>Thelephoraceae</taxon>
        <taxon>Thelephora</taxon>
    </lineage>
</organism>
<evidence type="ECO:0000256" key="3">
    <source>
        <dbReference type="ARBA" id="ARBA00022827"/>
    </source>
</evidence>
<dbReference type="Gene3D" id="3.50.50.60">
    <property type="entry name" value="FAD/NAD(P)-binding domain"/>
    <property type="match status" value="1"/>
</dbReference>
<evidence type="ECO:0000313" key="8">
    <source>
        <dbReference type="EMBL" id="KAF9793330.1"/>
    </source>
</evidence>
<dbReference type="InterPro" id="IPR002938">
    <property type="entry name" value="FAD-bd"/>
</dbReference>
<accession>A0A9P6HRV6</accession>
<dbReference type="SUPFAM" id="SSF54373">
    <property type="entry name" value="FAD-linked reductases, C-terminal domain"/>
    <property type="match status" value="1"/>
</dbReference>
<keyword evidence="6" id="KW-0472">Membrane</keyword>
<dbReference type="PRINTS" id="PR00420">
    <property type="entry name" value="RNGMNOXGNASE"/>
</dbReference>
<dbReference type="PANTHER" id="PTHR13789:SF147">
    <property type="entry name" value="PUTATIVE (AFU_ORTHOLOGUE AFUA_2G01950)-RELATED"/>
    <property type="match status" value="1"/>
</dbReference>
<comment type="caution">
    <text evidence="8">The sequence shown here is derived from an EMBL/GenBank/DDBJ whole genome shotgun (WGS) entry which is preliminary data.</text>
</comment>
<dbReference type="PANTHER" id="PTHR13789">
    <property type="entry name" value="MONOOXYGENASE"/>
    <property type="match status" value="1"/>
</dbReference>
<keyword evidence="5" id="KW-0503">Monooxygenase</keyword>